<dbReference type="InterPro" id="IPR050951">
    <property type="entry name" value="Retrovirus_Pol_polyprotein"/>
</dbReference>
<dbReference type="GO" id="GO:0003676">
    <property type="term" value="F:nucleic acid binding"/>
    <property type="evidence" value="ECO:0007669"/>
    <property type="project" value="InterPro"/>
</dbReference>
<dbReference type="InterPro" id="IPR001584">
    <property type="entry name" value="Integrase_cat-core"/>
</dbReference>
<sequence length="171" mass="19921">MDYFTKWPEVYPIANQEAETIAKVLVEQFVCRFGVPLQIHSDQGRNFCSKVFNEMCTLLGVKKTQTTPYHPQSDGMVERYNRTLEAQLSMFVETHQKDWDLYIPYLLMAYRTAVHESTKCTPAKLMMGHEIRLPIDLVFGKPEPEYYNEGITKYGTKLAENIEQAHEFGRE</sequence>
<reference evidence="2" key="1">
    <citation type="submission" date="2020-04" db="EMBL/GenBank/DDBJ databases">
        <authorList>
            <person name="Alioto T."/>
            <person name="Alioto T."/>
            <person name="Gomez Garrido J."/>
        </authorList>
    </citation>
    <scope>NUCLEOTIDE SEQUENCE</scope>
    <source>
        <strain evidence="2">A484AB</strain>
    </source>
</reference>
<dbReference type="InterPro" id="IPR036397">
    <property type="entry name" value="RNaseH_sf"/>
</dbReference>
<comment type="caution">
    <text evidence="2">The sequence shown here is derived from an EMBL/GenBank/DDBJ whole genome shotgun (WGS) entry which is preliminary data.</text>
</comment>
<dbReference type="OrthoDB" id="5988470at2759"/>
<evidence type="ECO:0000313" key="2">
    <source>
        <dbReference type="EMBL" id="CAB3978638.1"/>
    </source>
</evidence>
<dbReference type="PROSITE" id="PS50994">
    <property type="entry name" value="INTEGRASE"/>
    <property type="match status" value="1"/>
</dbReference>
<keyword evidence="3" id="KW-1185">Reference proteome</keyword>
<dbReference type="Gene3D" id="3.30.420.10">
    <property type="entry name" value="Ribonuclease H-like superfamily/Ribonuclease H"/>
    <property type="match status" value="1"/>
</dbReference>
<evidence type="ECO:0000313" key="3">
    <source>
        <dbReference type="Proteomes" id="UP001152795"/>
    </source>
</evidence>
<dbReference type="FunFam" id="3.30.420.10:FF:000032">
    <property type="entry name" value="Retrovirus-related Pol polyprotein from transposon 297-like Protein"/>
    <property type="match status" value="1"/>
</dbReference>
<feature type="non-terminal residue" evidence="2">
    <location>
        <position position="171"/>
    </location>
</feature>
<dbReference type="Proteomes" id="UP001152795">
    <property type="component" value="Unassembled WGS sequence"/>
</dbReference>
<dbReference type="PANTHER" id="PTHR37984">
    <property type="entry name" value="PROTEIN CBG26694"/>
    <property type="match status" value="1"/>
</dbReference>
<dbReference type="AlphaFoldDB" id="A0A6S7FHJ9"/>
<proteinExistence type="predicted"/>
<dbReference type="InterPro" id="IPR012337">
    <property type="entry name" value="RNaseH-like_sf"/>
</dbReference>
<dbReference type="PANTHER" id="PTHR37984:SF15">
    <property type="entry name" value="INTEGRASE CATALYTIC DOMAIN-CONTAINING PROTEIN"/>
    <property type="match status" value="1"/>
</dbReference>
<protein>
    <submittedName>
        <fullName evidence="2">Retrovirus-related Pol poly from transposon</fullName>
    </submittedName>
</protein>
<dbReference type="SUPFAM" id="SSF53098">
    <property type="entry name" value="Ribonuclease H-like"/>
    <property type="match status" value="1"/>
</dbReference>
<dbReference type="EMBL" id="CACRXK020000129">
    <property type="protein sequence ID" value="CAB3978638.1"/>
    <property type="molecule type" value="Genomic_DNA"/>
</dbReference>
<dbReference type="GO" id="GO:0015074">
    <property type="term" value="P:DNA integration"/>
    <property type="evidence" value="ECO:0007669"/>
    <property type="project" value="InterPro"/>
</dbReference>
<dbReference type="Pfam" id="PF00665">
    <property type="entry name" value="rve"/>
    <property type="match status" value="1"/>
</dbReference>
<accession>A0A6S7FHJ9</accession>
<name>A0A6S7FHJ9_PARCT</name>
<feature type="domain" description="Integrase catalytic" evidence="1">
    <location>
        <begin position="1"/>
        <end position="130"/>
    </location>
</feature>
<evidence type="ECO:0000259" key="1">
    <source>
        <dbReference type="PROSITE" id="PS50994"/>
    </source>
</evidence>
<gene>
    <name evidence="2" type="ORF">PACLA_8A043741</name>
</gene>
<organism evidence="2 3">
    <name type="scientific">Paramuricea clavata</name>
    <name type="common">Red gorgonian</name>
    <name type="synonym">Violescent sea-whip</name>
    <dbReference type="NCBI Taxonomy" id="317549"/>
    <lineage>
        <taxon>Eukaryota</taxon>
        <taxon>Metazoa</taxon>
        <taxon>Cnidaria</taxon>
        <taxon>Anthozoa</taxon>
        <taxon>Octocorallia</taxon>
        <taxon>Malacalcyonacea</taxon>
        <taxon>Plexauridae</taxon>
        <taxon>Paramuricea</taxon>
    </lineage>
</organism>